<dbReference type="GO" id="GO:0008251">
    <property type="term" value="F:tRNA-specific adenosine deaminase activity"/>
    <property type="evidence" value="ECO:0007669"/>
    <property type="project" value="TreeGrafter"/>
</dbReference>
<dbReference type="AlphaFoldDB" id="A0A2H1WLB4"/>
<dbReference type="PANTHER" id="PTHR10910">
    <property type="entry name" value="EUKARYOTE SPECIFIC DSRNA BINDING PROTEIN"/>
    <property type="match status" value="1"/>
</dbReference>
<gene>
    <name evidence="3" type="ORF">SFRICE_032199</name>
</gene>
<proteinExistence type="predicted"/>
<dbReference type="PANTHER" id="PTHR10910:SF62">
    <property type="entry name" value="AT07585P-RELATED"/>
    <property type="match status" value="1"/>
</dbReference>
<dbReference type="GO" id="GO:0003725">
    <property type="term" value="F:double-stranded RNA binding"/>
    <property type="evidence" value="ECO:0007669"/>
    <property type="project" value="TreeGrafter"/>
</dbReference>
<feature type="domain" description="A to I editase" evidence="2">
    <location>
        <begin position="55"/>
        <end position="140"/>
    </location>
</feature>
<name>A0A2H1WLB4_SPOFR</name>
<organism evidence="3">
    <name type="scientific">Spodoptera frugiperda</name>
    <name type="common">Fall armyworm</name>
    <dbReference type="NCBI Taxonomy" id="7108"/>
    <lineage>
        <taxon>Eukaryota</taxon>
        <taxon>Metazoa</taxon>
        <taxon>Ecdysozoa</taxon>
        <taxon>Arthropoda</taxon>
        <taxon>Hexapoda</taxon>
        <taxon>Insecta</taxon>
        <taxon>Pterygota</taxon>
        <taxon>Neoptera</taxon>
        <taxon>Endopterygota</taxon>
        <taxon>Lepidoptera</taxon>
        <taxon>Glossata</taxon>
        <taxon>Ditrysia</taxon>
        <taxon>Noctuoidea</taxon>
        <taxon>Noctuidae</taxon>
        <taxon>Amphipyrinae</taxon>
        <taxon>Spodoptera</taxon>
    </lineage>
</organism>
<dbReference type="GO" id="GO:0006382">
    <property type="term" value="P:adenosine to inosine editing"/>
    <property type="evidence" value="ECO:0007669"/>
    <property type="project" value="TreeGrafter"/>
</dbReference>
<feature type="region of interest" description="Disordered" evidence="1">
    <location>
        <begin position="154"/>
        <end position="174"/>
    </location>
</feature>
<dbReference type="GO" id="GO:0005730">
    <property type="term" value="C:nucleolus"/>
    <property type="evidence" value="ECO:0007669"/>
    <property type="project" value="TreeGrafter"/>
</dbReference>
<evidence type="ECO:0000313" key="3">
    <source>
        <dbReference type="EMBL" id="SOQ53873.1"/>
    </source>
</evidence>
<feature type="compositionally biased region" description="Pro residues" evidence="1">
    <location>
        <begin position="160"/>
        <end position="172"/>
    </location>
</feature>
<dbReference type="Pfam" id="PF02137">
    <property type="entry name" value="A_deamin"/>
    <property type="match status" value="1"/>
</dbReference>
<sequence>MLCYAMVSARECDACGASKARWCSATTTTTTTATTAGQTCIYCLLVTMCNVVLCIRRAICGRIESYLSCLPPPFQLQRPLLSRAASTEARTPARAPSFSVCWLPEVINATTGKLESGQPSLLCKQSMFARWQFLARRLPPLPPDQDLELTAPDAADAAGAPPPAAPPAPPAPLDISDTLLYNEAKQMCPAYQVRVVV</sequence>
<accession>A0A2H1WLB4</accession>
<reference evidence="3" key="1">
    <citation type="submission" date="2016-07" db="EMBL/GenBank/DDBJ databases">
        <authorList>
            <person name="Bretaudeau A."/>
        </authorList>
    </citation>
    <scope>NUCLEOTIDE SEQUENCE</scope>
    <source>
        <strain evidence="3">Rice</strain>
        <tissue evidence="3">Whole body</tissue>
    </source>
</reference>
<evidence type="ECO:0000259" key="2">
    <source>
        <dbReference type="PROSITE" id="PS50141"/>
    </source>
</evidence>
<dbReference type="GO" id="GO:0003726">
    <property type="term" value="F:double-stranded RNA adenosine deaminase activity"/>
    <property type="evidence" value="ECO:0007669"/>
    <property type="project" value="TreeGrafter"/>
</dbReference>
<dbReference type="InterPro" id="IPR002466">
    <property type="entry name" value="A_deamin"/>
</dbReference>
<dbReference type="GO" id="GO:0005737">
    <property type="term" value="C:cytoplasm"/>
    <property type="evidence" value="ECO:0007669"/>
    <property type="project" value="TreeGrafter"/>
</dbReference>
<evidence type="ECO:0000256" key="1">
    <source>
        <dbReference type="SAM" id="MobiDB-lite"/>
    </source>
</evidence>
<dbReference type="EMBL" id="ODYU01009442">
    <property type="protein sequence ID" value="SOQ53873.1"/>
    <property type="molecule type" value="Genomic_DNA"/>
</dbReference>
<protein>
    <submittedName>
        <fullName evidence="3">SFRICE_032199</fullName>
    </submittedName>
</protein>
<dbReference type="PROSITE" id="PS50141">
    <property type="entry name" value="A_DEAMIN_EDITASE"/>
    <property type="match status" value="1"/>
</dbReference>
<dbReference type="GO" id="GO:0006396">
    <property type="term" value="P:RNA processing"/>
    <property type="evidence" value="ECO:0007669"/>
    <property type="project" value="InterPro"/>
</dbReference>